<feature type="compositionally biased region" description="Basic and acidic residues" evidence="2">
    <location>
        <begin position="895"/>
        <end position="904"/>
    </location>
</feature>
<dbReference type="EMBL" id="CDMZ01000151">
    <property type="protein sequence ID" value="CEM07877.1"/>
    <property type="molecule type" value="Genomic_DNA"/>
</dbReference>
<protein>
    <submittedName>
        <fullName evidence="4">Uncharacterized protein</fullName>
    </submittedName>
</protein>
<feature type="region of interest" description="Disordered" evidence="2">
    <location>
        <begin position="895"/>
        <end position="965"/>
    </location>
</feature>
<feature type="compositionally biased region" description="Acidic residues" evidence="2">
    <location>
        <begin position="941"/>
        <end position="958"/>
    </location>
</feature>
<reference evidence="4" key="1">
    <citation type="submission" date="2014-11" db="EMBL/GenBank/DDBJ databases">
        <authorList>
            <person name="Otto D Thomas"/>
            <person name="Naeem Raeece"/>
        </authorList>
    </citation>
    <scope>NUCLEOTIDE SEQUENCE</scope>
</reference>
<keyword evidence="1" id="KW-0175">Coiled coil</keyword>
<organism evidence="4">
    <name type="scientific">Chromera velia CCMP2878</name>
    <dbReference type="NCBI Taxonomy" id="1169474"/>
    <lineage>
        <taxon>Eukaryota</taxon>
        <taxon>Sar</taxon>
        <taxon>Alveolata</taxon>
        <taxon>Colpodellida</taxon>
        <taxon>Chromeraceae</taxon>
        <taxon>Chromera</taxon>
    </lineage>
</organism>
<sequence length="965" mass="112901">MCLFFIFGVSVPVLVGTFGVSHRASIPFLRQARQKGEGPLSGGGNLWSAPSAAFGGMSAVGYTRRVRSPGLLRRERGTGRATRLQAEVDTGYTTKTEKGFRDLVAKFREDFIAGKDKNRLDELQEKGMLGYSPEDPEYRESLNYEIPGTLKVNKTLNRPIRHLWRDMDFFEAQKHAHRYALEKESGNFTAVVDEDGRLMHPDDVRFDEYILDVEGEDVKDSMVEIERQMNATVAPSLTPWEKKADLLEQIGNAAEAAVEDAALTLEKEVEVRIQKFGWKKEEAVEWGEEELDKRTREIKNEMQRLADQIEEEFKPFFDPGGPLERNRARIEENKKTLQASLKSKKGRRKGQWASNPELDEIFGAITPQTEFPWNRPLQPPILADGTYYHHHGENAGQLFRMPDVKTPHEARREMLKWMQRSSQTGWWPTEQEIRLMGPEQEELWGQVKERARFNQTAAKLDAEMQRQQREKKGERWRLYTIEDRNYTRKLYSKDETLFDEKLKESAYSFTILEDDPEFEGYFESRHGNSFGLVNAPLDHVWRRIIERRILQLVETIWAAKVYDIHWLPGHRMQIIVKLPSKEEHLRLPKTGWLEPHKLESDFDITMFDFWAIGNQTDDELKWLWDGDKYQPGNHFMLPQLDVDIQLRVGKPFLRCRRDYNAKQYRGRRVIAAVDDPNNLRNGTVHIAGRLLGSPNHWDLHLLPEDFSEQEKAEGVQTNSNQFFLPLRPNGILRIPLAGLHALWLDEPIPPAEAKAYRYFCAIQEQRRRPDFEKVVLPEWEKTMPDPRDFYTNHGHKRALTVEERVAIWVYKRRRRRLIAREFMRENRGRLNSKAALSDLRETVDRLCRYFDWMGEKDEANWESPEVVYADFEEQKRNWFKDLRDPGATLQRNLAKQDRQRRLEQDGEDETEEEQEVDEDDMMGEESEEESERGMRAIEGSSDFEMDSGESDMFYESEAADGGVEY</sequence>
<evidence type="ECO:0000256" key="1">
    <source>
        <dbReference type="SAM" id="Coils"/>
    </source>
</evidence>
<evidence type="ECO:0000313" key="4">
    <source>
        <dbReference type="EMBL" id="CEM07877.1"/>
    </source>
</evidence>
<feature type="coiled-coil region" evidence="1">
    <location>
        <begin position="288"/>
        <end position="347"/>
    </location>
</feature>
<feature type="chain" id="PRO_5005188156" evidence="3">
    <location>
        <begin position="17"/>
        <end position="965"/>
    </location>
</feature>
<keyword evidence="3" id="KW-0732">Signal</keyword>
<gene>
    <name evidence="4" type="ORF">Cvel_15388</name>
</gene>
<evidence type="ECO:0000256" key="3">
    <source>
        <dbReference type="SAM" id="SignalP"/>
    </source>
</evidence>
<dbReference type="VEuPathDB" id="CryptoDB:Cvel_15388"/>
<feature type="compositionally biased region" description="Acidic residues" evidence="2">
    <location>
        <begin position="905"/>
        <end position="930"/>
    </location>
</feature>
<dbReference type="AlphaFoldDB" id="A0A0G4F6K0"/>
<evidence type="ECO:0000256" key="2">
    <source>
        <dbReference type="SAM" id="MobiDB-lite"/>
    </source>
</evidence>
<feature type="signal peptide" evidence="3">
    <location>
        <begin position="1"/>
        <end position="16"/>
    </location>
</feature>
<accession>A0A0G4F6K0</accession>
<proteinExistence type="predicted"/>
<name>A0A0G4F6K0_9ALVE</name>